<dbReference type="SMART" id="SM00185">
    <property type="entry name" value="ARM"/>
    <property type="match status" value="8"/>
</dbReference>
<dbReference type="EMBL" id="OUUW01000010">
    <property type="protein sequence ID" value="SPP85615.1"/>
    <property type="molecule type" value="Genomic_DNA"/>
</dbReference>
<sequence length="522" mass="57723">MSKADANTRQGSYKSNTINTQDSRMRRHEVTIELRKSKKEDQMFKRRNINDEDLTSPLKELNGQSPVQLSVDEIVAAMNSEDQDRQFMGMQSARKMLSRERNPPIDLMIGHGIVPICIRFLQNTSNTMLQFEAAWALTNIASGTSDQTRCVIEHNAVPHFVALLQSNSINLAEQAVWALGNIAGDGAAARDIVIQHNVIEGILPLINNETPLSFLRNIVWLMSNLCRNKNPSPPFEQVKILLPVLSQLLLSQDIQVLADACWALSYVTDDDNNKIQAVVDSDAVPRLVKLLQMDEPSIIVPALRSVGNIVTGTDVQTDVVIAAGGLPRLGLLLQHNKSNIVKEAAWTVSNITAGNQKQIQAVIQAGIFQQLRHVLEKGDFKAQKEAAWAVTNTTTSGTPEQIVDLIEKFKILKPFIDLLDAKDPRTIKVVQTGLANLFALAEKLGGTENLCLMVEEMGGLDKLETLQQHENEEVYKKAFAIIDTYFSNGDDEAEQELAPQEVNGALEFNATQPKAPEGGYLF</sequence>
<dbReference type="SUPFAM" id="SSF48371">
    <property type="entry name" value="ARM repeat"/>
    <property type="match status" value="1"/>
</dbReference>
<dbReference type="InterPro" id="IPR032413">
    <property type="entry name" value="Arm_3"/>
</dbReference>
<proteinExistence type="inferred from homology"/>
<keyword evidence="3" id="KW-0677">Repeat</keyword>
<evidence type="ECO:0000313" key="9">
    <source>
        <dbReference type="EMBL" id="SPP85615.1"/>
    </source>
</evidence>
<dbReference type="InterPro" id="IPR002652">
    <property type="entry name" value="Importin-a_IBB"/>
</dbReference>
<dbReference type="OMA" id="CVIEHNA"/>
<dbReference type="InterPro" id="IPR016024">
    <property type="entry name" value="ARM-type_fold"/>
</dbReference>
<dbReference type="InterPro" id="IPR011989">
    <property type="entry name" value="ARM-like"/>
</dbReference>
<dbReference type="FunFam" id="1.25.10.10:FF:000009">
    <property type="entry name" value="Importin subunit alpha"/>
    <property type="match status" value="1"/>
</dbReference>
<organism evidence="9 10">
    <name type="scientific">Drosophila guanche</name>
    <name type="common">Fruit fly</name>
    <dbReference type="NCBI Taxonomy" id="7266"/>
    <lineage>
        <taxon>Eukaryota</taxon>
        <taxon>Metazoa</taxon>
        <taxon>Ecdysozoa</taxon>
        <taxon>Arthropoda</taxon>
        <taxon>Hexapoda</taxon>
        <taxon>Insecta</taxon>
        <taxon>Pterygota</taxon>
        <taxon>Neoptera</taxon>
        <taxon>Endopterygota</taxon>
        <taxon>Diptera</taxon>
        <taxon>Brachycera</taxon>
        <taxon>Muscomorpha</taxon>
        <taxon>Ephydroidea</taxon>
        <taxon>Drosophilidae</taxon>
        <taxon>Drosophila</taxon>
        <taxon>Sophophora</taxon>
    </lineage>
</organism>
<dbReference type="GO" id="GO:0005737">
    <property type="term" value="C:cytoplasm"/>
    <property type="evidence" value="ECO:0007669"/>
    <property type="project" value="InterPro"/>
</dbReference>
<gene>
    <name evidence="9" type="ORF">DGUA_6G004104</name>
</gene>
<dbReference type="Gene3D" id="1.20.5.690">
    <property type="entry name" value="Importin-alpha, importin-beta-binding domain"/>
    <property type="match status" value="1"/>
</dbReference>
<dbReference type="InterPro" id="IPR036975">
    <property type="entry name" value="Importin-a_IBB_sf"/>
</dbReference>
<dbReference type="GO" id="GO:0006607">
    <property type="term" value="P:NLS-bearing protein import into nucleus"/>
    <property type="evidence" value="ECO:0007669"/>
    <property type="project" value="UniProtKB-ARBA"/>
</dbReference>
<keyword evidence="10" id="KW-1185">Reference proteome</keyword>
<dbReference type="Proteomes" id="UP000268350">
    <property type="component" value="Unassembled WGS sequence"/>
</dbReference>
<dbReference type="InterPro" id="IPR000225">
    <property type="entry name" value="Armadillo"/>
</dbReference>
<dbReference type="PANTHER" id="PTHR23316">
    <property type="entry name" value="IMPORTIN ALPHA"/>
    <property type="match status" value="1"/>
</dbReference>
<evidence type="ECO:0000259" key="8">
    <source>
        <dbReference type="PROSITE" id="PS51214"/>
    </source>
</evidence>
<feature type="repeat" description="ARM" evidence="6">
    <location>
        <begin position="155"/>
        <end position="183"/>
    </location>
</feature>
<keyword evidence="4 5" id="KW-0653">Protein transport</keyword>
<evidence type="ECO:0000256" key="2">
    <source>
        <dbReference type="ARBA" id="ARBA00022448"/>
    </source>
</evidence>
<evidence type="ECO:0000256" key="4">
    <source>
        <dbReference type="ARBA" id="ARBA00022927"/>
    </source>
</evidence>
<dbReference type="InterPro" id="IPR024931">
    <property type="entry name" value="Importin_alpha"/>
</dbReference>
<evidence type="ECO:0000256" key="7">
    <source>
        <dbReference type="SAM" id="MobiDB-lite"/>
    </source>
</evidence>
<dbReference type="OrthoDB" id="29145at2759"/>
<dbReference type="GO" id="GO:0009653">
    <property type="term" value="P:anatomical structure morphogenesis"/>
    <property type="evidence" value="ECO:0007669"/>
    <property type="project" value="UniProtKB-ARBA"/>
</dbReference>
<reference evidence="10" key="1">
    <citation type="submission" date="2018-01" db="EMBL/GenBank/DDBJ databases">
        <authorList>
            <person name="Alioto T."/>
            <person name="Alioto T."/>
        </authorList>
    </citation>
    <scope>NUCLEOTIDE SEQUENCE [LARGE SCALE GENOMIC DNA]</scope>
</reference>
<feature type="repeat" description="ARM" evidence="6">
    <location>
        <begin position="282"/>
        <end position="324"/>
    </location>
</feature>
<comment type="similarity">
    <text evidence="1 5">Belongs to the importin alpha family.</text>
</comment>
<feature type="domain" description="IBB" evidence="8">
    <location>
        <begin position="1"/>
        <end position="56"/>
    </location>
</feature>
<dbReference type="PROSITE" id="PS51214">
    <property type="entry name" value="IBB"/>
    <property type="match status" value="1"/>
</dbReference>
<dbReference type="GO" id="GO:0005634">
    <property type="term" value="C:nucleus"/>
    <property type="evidence" value="ECO:0007669"/>
    <property type="project" value="UniProtKB-ARBA"/>
</dbReference>
<dbReference type="Pfam" id="PF16186">
    <property type="entry name" value="Arm_3"/>
    <property type="match status" value="1"/>
</dbReference>
<evidence type="ECO:0000256" key="1">
    <source>
        <dbReference type="ARBA" id="ARBA00010394"/>
    </source>
</evidence>
<dbReference type="GO" id="GO:0061608">
    <property type="term" value="F:nuclear import signal receptor activity"/>
    <property type="evidence" value="ECO:0007669"/>
    <property type="project" value="InterPro"/>
</dbReference>
<evidence type="ECO:0000313" key="10">
    <source>
        <dbReference type="Proteomes" id="UP000268350"/>
    </source>
</evidence>
<dbReference type="STRING" id="7266.A0A3B0JU34"/>
<feature type="region of interest" description="Disordered" evidence="7">
    <location>
        <begin position="1"/>
        <end position="22"/>
    </location>
</feature>
<feature type="repeat" description="ARM" evidence="6">
    <location>
        <begin position="324"/>
        <end position="366"/>
    </location>
</feature>
<dbReference type="PROSITE" id="PS50176">
    <property type="entry name" value="ARM_REPEAT"/>
    <property type="match status" value="3"/>
</dbReference>
<dbReference type="PIRSF" id="PIRSF005673">
    <property type="entry name" value="Importin_alpha"/>
    <property type="match status" value="1"/>
</dbReference>
<dbReference type="Pfam" id="PF01749">
    <property type="entry name" value="IBB"/>
    <property type="match status" value="1"/>
</dbReference>
<evidence type="ECO:0000256" key="5">
    <source>
        <dbReference type="PIRNR" id="PIRNR005673"/>
    </source>
</evidence>
<accession>A0A3B0JU34</accession>
<protein>
    <recommendedName>
        <fullName evidence="5">Importin subunit alpha</fullName>
    </recommendedName>
</protein>
<keyword evidence="2 5" id="KW-0813">Transport</keyword>
<dbReference type="Gene3D" id="1.25.10.10">
    <property type="entry name" value="Leucine-rich Repeat Variant"/>
    <property type="match status" value="1"/>
</dbReference>
<dbReference type="Pfam" id="PF00514">
    <property type="entry name" value="Arm"/>
    <property type="match status" value="6"/>
</dbReference>
<name>A0A3B0JU34_DROGU</name>
<evidence type="ECO:0000256" key="3">
    <source>
        <dbReference type="ARBA" id="ARBA00022737"/>
    </source>
</evidence>
<dbReference type="AlphaFoldDB" id="A0A3B0JU34"/>
<evidence type="ECO:0000256" key="6">
    <source>
        <dbReference type="PROSITE-ProRule" id="PRU00259"/>
    </source>
</evidence>